<dbReference type="AlphaFoldDB" id="A0A0C3AAT1"/>
<dbReference type="EMBL" id="KN822004">
    <property type="protein sequence ID" value="KIM70893.1"/>
    <property type="molecule type" value="Genomic_DNA"/>
</dbReference>
<organism evidence="1 2">
    <name type="scientific">Scleroderma citrinum Foug A</name>
    <dbReference type="NCBI Taxonomy" id="1036808"/>
    <lineage>
        <taxon>Eukaryota</taxon>
        <taxon>Fungi</taxon>
        <taxon>Dikarya</taxon>
        <taxon>Basidiomycota</taxon>
        <taxon>Agaricomycotina</taxon>
        <taxon>Agaricomycetes</taxon>
        <taxon>Agaricomycetidae</taxon>
        <taxon>Boletales</taxon>
        <taxon>Sclerodermatineae</taxon>
        <taxon>Sclerodermataceae</taxon>
        <taxon>Scleroderma</taxon>
    </lineage>
</organism>
<reference evidence="2" key="2">
    <citation type="submission" date="2015-01" db="EMBL/GenBank/DDBJ databases">
        <title>Evolutionary Origins and Diversification of the Mycorrhizal Mutualists.</title>
        <authorList>
            <consortium name="DOE Joint Genome Institute"/>
            <consortium name="Mycorrhizal Genomics Consortium"/>
            <person name="Kohler A."/>
            <person name="Kuo A."/>
            <person name="Nagy L.G."/>
            <person name="Floudas D."/>
            <person name="Copeland A."/>
            <person name="Barry K.W."/>
            <person name="Cichocki N."/>
            <person name="Veneault-Fourrey C."/>
            <person name="LaButti K."/>
            <person name="Lindquist E.A."/>
            <person name="Lipzen A."/>
            <person name="Lundell T."/>
            <person name="Morin E."/>
            <person name="Murat C."/>
            <person name="Riley R."/>
            <person name="Ohm R."/>
            <person name="Sun H."/>
            <person name="Tunlid A."/>
            <person name="Henrissat B."/>
            <person name="Grigoriev I.V."/>
            <person name="Hibbett D.S."/>
            <person name="Martin F."/>
        </authorList>
    </citation>
    <scope>NUCLEOTIDE SEQUENCE [LARGE SCALE GENOMIC DNA]</scope>
    <source>
        <strain evidence="2">Foug A</strain>
    </source>
</reference>
<proteinExistence type="predicted"/>
<name>A0A0C3AAT1_9AGAM</name>
<feature type="non-terminal residue" evidence="1">
    <location>
        <position position="78"/>
    </location>
</feature>
<reference evidence="1 2" key="1">
    <citation type="submission" date="2014-04" db="EMBL/GenBank/DDBJ databases">
        <authorList>
            <consortium name="DOE Joint Genome Institute"/>
            <person name="Kuo A."/>
            <person name="Kohler A."/>
            <person name="Nagy L.G."/>
            <person name="Floudas D."/>
            <person name="Copeland A."/>
            <person name="Barry K.W."/>
            <person name="Cichocki N."/>
            <person name="Veneault-Fourrey C."/>
            <person name="LaButti K."/>
            <person name="Lindquist E.A."/>
            <person name="Lipzen A."/>
            <person name="Lundell T."/>
            <person name="Morin E."/>
            <person name="Murat C."/>
            <person name="Sun H."/>
            <person name="Tunlid A."/>
            <person name="Henrissat B."/>
            <person name="Grigoriev I.V."/>
            <person name="Hibbett D.S."/>
            <person name="Martin F."/>
            <person name="Nordberg H.P."/>
            <person name="Cantor M.N."/>
            <person name="Hua S.X."/>
        </authorList>
    </citation>
    <scope>NUCLEOTIDE SEQUENCE [LARGE SCALE GENOMIC DNA]</scope>
    <source>
        <strain evidence="1 2">Foug A</strain>
    </source>
</reference>
<evidence type="ECO:0000313" key="1">
    <source>
        <dbReference type="EMBL" id="KIM70893.1"/>
    </source>
</evidence>
<gene>
    <name evidence="1" type="ORF">SCLCIDRAFT_1207079</name>
</gene>
<dbReference type="Proteomes" id="UP000053989">
    <property type="component" value="Unassembled WGS sequence"/>
</dbReference>
<evidence type="ECO:0000313" key="2">
    <source>
        <dbReference type="Proteomes" id="UP000053989"/>
    </source>
</evidence>
<keyword evidence="2" id="KW-1185">Reference proteome</keyword>
<sequence>MKRPCQGWFRVHHVPELLAGHSLCKVEWILQAVTGTISPRDEQWRATYKQRNRVDQLSVRWHYKLSNASFLLHEGFKD</sequence>
<accession>A0A0C3AAT1</accession>
<protein>
    <submittedName>
        <fullName evidence="1">Uncharacterized protein</fullName>
    </submittedName>
</protein>
<dbReference type="HOGENOM" id="CLU_2628719_0_0_1"/>
<dbReference type="InParanoid" id="A0A0C3AAT1"/>